<feature type="transmembrane region" description="Helical" evidence="1">
    <location>
        <begin position="21"/>
        <end position="44"/>
    </location>
</feature>
<dbReference type="EMBL" id="MCBT01000013">
    <property type="protein sequence ID" value="OEG75046.1"/>
    <property type="molecule type" value="Genomic_DNA"/>
</dbReference>
<organism evidence="2 3">
    <name type="scientific">Shewanella colwelliana</name>
    <name type="common">Alteromonas colwelliana</name>
    <dbReference type="NCBI Taxonomy" id="23"/>
    <lineage>
        <taxon>Bacteria</taxon>
        <taxon>Pseudomonadati</taxon>
        <taxon>Pseudomonadota</taxon>
        <taxon>Gammaproteobacteria</taxon>
        <taxon>Alteromonadales</taxon>
        <taxon>Shewanellaceae</taxon>
        <taxon>Shewanella</taxon>
    </lineage>
</organism>
<keyword evidence="1" id="KW-0472">Membrane</keyword>
<evidence type="ECO:0000256" key="1">
    <source>
        <dbReference type="SAM" id="Phobius"/>
    </source>
</evidence>
<reference evidence="2 3" key="1">
    <citation type="submission" date="2016-07" db="EMBL/GenBank/DDBJ databases">
        <title>Whole-genome of two Shewanella species isolated from a digestive organ of sea cucumber Apostichopus japonicus Selenka 1867.</title>
        <authorList>
            <person name="Hong H.-H."/>
            <person name="Choi H."/>
            <person name="Cheon S."/>
            <person name="Oh J.-S."/>
            <person name="Lee H.-G."/>
            <person name="Park C."/>
        </authorList>
    </citation>
    <scope>NUCLEOTIDE SEQUENCE [LARGE SCALE GENOMIC DNA]</scope>
    <source>
        <strain evidence="2 3">CSB03KR</strain>
    </source>
</reference>
<evidence type="ECO:0000313" key="3">
    <source>
        <dbReference type="Proteomes" id="UP000095230"/>
    </source>
</evidence>
<dbReference type="STRING" id="23.BEL05_12845"/>
<comment type="caution">
    <text evidence="2">The sequence shown here is derived from an EMBL/GenBank/DDBJ whole genome shotgun (WGS) entry which is preliminary data.</text>
</comment>
<keyword evidence="1" id="KW-0812">Transmembrane</keyword>
<protein>
    <submittedName>
        <fullName evidence="2">Uncharacterized protein</fullName>
    </submittedName>
</protein>
<name>A0A1E5IX28_SHECO</name>
<proteinExistence type="predicted"/>
<feature type="transmembrane region" description="Helical" evidence="1">
    <location>
        <begin position="64"/>
        <end position="81"/>
    </location>
</feature>
<keyword evidence="1" id="KW-1133">Transmembrane helix</keyword>
<gene>
    <name evidence="2" type="ORF">BEL05_12845</name>
</gene>
<dbReference type="Proteomes" id="UP000095230">
    <property type="component" value="Unassembled WGS sequence"/>
</dbReference>
<sequence>MIWPQSVAIFILKTSKMVVEVYRGSCWHSISVLYLTDIIVILLLPLIKAIEAHEPFIWRYCDKAFALALSIGWPLIVFKFVDVQHTFSFCHMFARMCHLCVYQFEK</sequence>
<accession>A0A1E5IX28</accession>
<dbReference type="AlphaFoldDB" id="A0A1E5IX28"/>
<evidence type="ECO:0000313" key="2">
    <source>
        <dbReference type="EMBL" id="OEG75046.1"/>
    </source>
</evidence>